<dbReference type="Pfam" id="PF00903">
    <property type="entry name" value="Glyoxalase"/>
    <property type="match status" value="1"/>
</dbReference>
<keyword evidence="3" id="KW-1185">Reference proteome</keyword>
<dbReference type="SUPFAM" id="SSF54593">
    <property type="entry name" value="Glyoxalase/Bleomycin resistance protein/Dihydroxybiphenyl dioxygenase"/>
    <property type="match status" value="1"/>
</dbReference>
<evidence type="ECO:0000313" key="3">
    <source>
        <dbReference type="Proteomes" id="UP000198584"/>
    </source>
</evidence>
<evidence type="ECO:0000313" key="2">
    <source>
        <dbReference type="EMBL" id="SEA98434.1"/>
    </source>
</evidence>
<dbReference type="InterPro" id="IPR037523">
    <property type="entry name" value="VOC_core"/>
</dbReference>
<dbReference type="Proteomes" id="UP000198584">
    <property type="component" value="Unassembled WGS sequence"/>
</dbReference>
<dbReference type="Gene3D" id="3.10.180.10">
    <property type="entry name" value="2,3-Dihydroxybiphenyl 1,2-Dioxygenase, domain 1"/>
    <property type="match status" value="1"/>
</dbReference>
<accession>A0A1H4FMA2</accession>
<dbReference type="PROSITE" id="PS51819">
    <property type="entry name" value="VOC"/>
    <property type="match status" value="1"/>
</dbReference>
<dbReference type="InterPro" id="IPR029068">
    <property type="entry name" value="Glyas_Bleomycin-R_OHBP_Dase"/>
</dbReference>
<dbReference type="PANTHER" id="PTHR36503">
    <property type="entry name" value="BLR2520 PROTEIN"/>
    <property type="match status" value="1"/>
</dbReference>
<dbReference type="AlphaFoldDB" id="A0A1H4FMA2"/>
<proteinExistence type="predicted"/>
<dbReference type="PANTHER" id="PTHR36503:SF2">
    <property type="entry name" value="BLR2408 PROTEIN"/>
    <property type="match status" value="1"/>
</dbReference>
<evidence type="ECO:0000259" key="1">
    <source>
        <dbReference type="PROSITE" id="PS51819"/>
    </source>
</evidence>
<feature type="domain" description="VOC" evidence="1">
    <location>
        <begin position="6"/>
        <end position="130"/>
    </location>
</feature>
<organism evidence="2 3">
    <name type="scientific">Thalassobacillus cyri</name>
    <dbReference type="NCBI Taxonomy" id="571932"/>
    <lineage>
        <taxon>Bacteria</taxon>
        <taxon>Bacillati</taxon>
        <taxon>Bacillota</taxon>
        <taxon>Bacilli</taxon>
        <taxon>Bacillales</taxon>
        <taxon>Bacillaceae</taxon>
        <taxon>Thalassobacillus</taxon>
    </lineage>
</organism>
<dbReference type="OrthoDB" id="9798430at2"/>
<sequence>MSIKAKQLYVNLPVKDVNQSIDFFTRLGFEFNPTFTDEKAACLVIGENMYAMLLKEDFFRTFTKKELADPTEHTEAIVALSVDSKEAVDDLVNKALEAGGKQSNDPMDGGFMYGWSFEDIDGHLWEVLYTDESKITEK</sequence>
<dbReference type="EMBL" id="FNQR01000012">
    <property type="protein sequence ID" value="SEA98434.1"/>
    <property type="molecule type" value="Genomic_DNA"/>
</dbReference>
<name>A0A1H4FMA2_9BACI</name>
<dbReference type="RefSeq" id="WP_093045609.1">
    <property type="nucleotide sequence ID" value="NZ_FNQR01000012.1"/>
</dbReference>
<dbReference type="STRING" id="571932.SAMN05421743_1127"/>
<gene>
    <name evidence="2" type="ORF">SAMN05421743_1127</name>
</gene>
<dbReference type="InterPro" id="IPR004360">
    <property type="entry name" value="Glyas_Fos-R_dOase_dom"/>
</dbReference>
<reference evidence="2 3" key="1">
    <citation type="submission" date="2016-10" db="EMBL/GenBank/DDBJ databases">
        <authorList>
            <person name="de Groot N.N."/>
        </authorList>
    </citation>
    <scope>NUCLEOTIDE SEQUENCE [LARGE SCALE GENOMIC DNA]</scope>
    <source>
        <strain evidence="2 3">CCM7597</strain>
    </source>
</reference>
<protein>
    <recommendedName>
        <fullName evidence="1">VOC domain-containing protein</fullName>
    </recommendedName>
</protein>